<gene>
    <name evidence="3" type="ORF">LPJ64_006270</name>
</gene>
<name>A0A9W7XCU2_9FUNG</name>
<feature type="compositionally biased region" description="Basic and acidic residues" evidence="1">
    <location>
        <begin position="219"/>
        <end position="228"/>
    </location>
</feature>
<feature type="compositionally biased region" description="Low complexity" evidence="1">
    <location>
        <begin position="176"/>
        <end position="189"/>
    </location>
</feature>
<comment type="caution">
    <text evidence="3">The sequence shown here is derived from an EMBL/GenBank/DDBJ whole genome shotgun (WGS) entry which is preliminary data.</text>
</comment>
<organism evidence="3 4">
    <name type="scientific">Coemansia asiatica</name>
    <dbReference type="NCBI Taxonomy" id="1052880"/>
    <lineage>
        <taxon>Eukaryota</taxon>
        <taxon>Fungi</taxon>
        <taxon>Fungi incertae sedis</taxon>
        <taxon>Zoopagomycota</taxon>
        <taxon>Kickxellomycotina</taxon>
        <taxon>Kickxellomycetes</taxon>
        <taxon>Kickxellales</taxon>
        <taxon>Kickxellaceae</taxon>
        <taxon>Coemansia</taxon>
    </lineage>
</organism>
<dbReference type="AlphaFoldDB" id="A0A9W7XCU2"/>
<sequence>MSLSRLPQVALRRLMPAISAVPKSLDDDQLKKILEPQQQQQSATKHTLPSKTDLSTLTSTQGLVSILTKLSSAPSSVPGTMTPALSRLLLNLSGNQGVLSSQDLALLKAASHENADGSLASTPEPGSPVMDQMLLTADGEPRAGALDVASVEALALALRETTTDCIDTSVAADQQSPGNRRPGRRSSPASVLMEHNDIASELNDHSDGELPPISNDLSAAERRREQNRRAQKKFRQKDKVRQKEVKWRAAQYEDLVETNKRFKKDIDSISRERDMYKRILELNGINIDEELKIGMNGGSTTNKAMVKSNTLETLRDAVVAAKDSLVGGDETRAASMASSVTANNSPMALSPAASMPASVLLAPSMDQIAQDTFGPMPGLTLAQQQQQQQQQPAVVSMQDLISSMLFGNGVKQDPMFGAASQSPSSLLPSMSTTTTAASETLPEQQQQQQNLWFDVTPTTTVAVSSSISGVSADPLLVESPLIIDQHQMDAQFGAQQHQTMIDSHMVDPMAFIDELLASPNFTAPSPTISFAQPTTTTTNLFTETRIRKRSFEDTL</sequence>
<dbReference type="Proteomes" id="UP001145021">
    <property type="component" value="Unassembled WGS sequence"/>
</dbReference>
<dbReference type="InterPro" id="IPR004827">
    <property type="entry name" value="bZIP"/>
</dbReference>
<proteinExistence type="predicted"/>
<feature type="region of interest" description="Disordered" evidence="1">
    <location>
        <begin position="201"/>
        <end position="237"/>
    </location>
</feature>
<evidence type="ECO:0000256" key="1">
    <source>
        <dbReference type="SAM" id="MobiDB-lite"/>
    </source>
</evidence>
<feature type="region of interest" description="Disordered" evidence="1">
    <location>
        <begin position="169"/>
        <end position="189"/>
    </location>
</feature>
<feature type="region of interest" description="Disordered" evidence="1">
    <location>
        <begin position="417"/>
        <end position="447"/>
    </location>
</feature>
<protein>
    <recommendedName>
        <fullName evidence="2">BZIP domain-containing protein</fullName>
    </recommendedName>
</protein>
<evidence type="ECO:0000313" key="3">
    <source>
        <dbReference type="EMBL" id="KAJ1641812.1"/>
    </source>
</evidence>
<evidence type="ECO:0000313" key="4">
    <source>
        <dbReference type="Proteomes" id="UP001145021"/>
    </source>
</evidence>
<reference evidence="3" key="1">
    <citation type="submission" date="2022-07" db="EMBL/GenBank/DDBJ databases">
        <title>Phylogenomic reconstructions and comparative analyses of Kickxellomycotina fungi.</title>
        <authorList>
            <person name="Reynolds N.K."/>
            <person name="Stajich J.E."/>
            <person name="Barry K."/>
            <person name="Grigoriev I.V."/>
            <person name="Crous P."/>
            <person name="Smith M.E."/>
        </authorList>
    </citation>
    <scope>NUCLEOTIDE SEQUENCE</scope>
    <source>
        <strain evidence="3">NBRC 105413</strain>
    </source>
</reference>
<dbReference type="PROSITE" id="PS00036">
    <property type="entry name" value="BZIP_BASIC"/>
    <property type="match status" value="1"/>
</dbReference>
<feature type="domain" description="BZIP" evidence="2">
    <location>
        <begin position="222"/>
        <end position="237"/>
    </location>
</feature>
<feature type="compositionally biased region" description="Low complexity" evidence="1">
    <location>
        <begin position="418"/>
        <end position="447"/>
    </location>
</feature>
<evidence type="ECO:0000259" key="2">
    <source>
        <dbReference type="PROSITE" id="PS00036"/>
    </source>
</evidence>
<dbReference type="GO" id="GO:0003700">
    <property type="term" value="F:DNA-binding transcription factor activity"/>
    <property type="evidence" value="ECO:0007669"/>
    <property type="project" value="InterPro"/>
</dbReference>
<keyword evidence="4" id="KW-1185">Reference proteome</keyword>
<dbReference type="EMBL" id="JANBOH010000618">
    <property type="protein sequence ID" value="KAJ1641812.1"/>
    <property type="molecule type" value="Genomic_DNA"/>
</dbReference>
<accession>A0A9W7XCU2</accession>